<name>A0A6N7Q5U5_9BACT</name>
<evidence type="ECO:0000256" key="3">
    <source>
        <dbReference type="PROSITE-ProRule" id="PRU00221"/>
    </source>
</evidence>
<feature type="repeat" description="WD" evidence="3">
    <location>
        <begin position="1354"/>
        <end position="1387"/>
    </location>
</feature>
<feature type="repeat" description="WD" evidence="3">
    <location>
        <begin position="1186"/>
        <end position="1227"/>
    </location>
</feature>
<dbReference type="InterPro" id="IPR019775">
    <property type="entry name" value="WD40_repeat_CS"/>
</dbReference>
<evidence type="ECO:0000313" key="5">
    <source>
        <dbReference type="EMBL" id="MRG98055.1"/>
    </source>
</evidence>
<gene>
    <name evidence="5" type="ORF">GF068_40025</name>
</gene>
<protein>
    <submittedName>
        <fullName evidence="5">NACHT domain-containing protein</fullName>
    </submittedName>
</protein>
<dbReference type="PANTHER" id="PTHR19879:SF9">
    <property type="entry name" value="TRANSCRIPTION INITIATION FACTOR TFIID SUBUNIT 5"/>
    <property type="match status" value="1"/>
</dbReference>
<dbReference type="Pfam" id="PF05729">
    <property type="entry name" value="NACHT"/>
    <property type="match status" value="1"/>
</dbReference>
<dbReference type="OrthoDB" id="9765809at2"/>
<feature type="domain" description="NACHT" evidence="4">
    <location>
        <begin position="430"/>
        <end position="516"/>
    </location>
</feature>
<feature type="repeat" description="WD" evidence="3">
    <location>
        <begin position="1270"/>
        <end position="1311"/>
    </location>
</feature>
<dbReference type="Pfam" id="PF12770">
    <property type="entry name" value="CHAT"/>
    <property type="match status" value="1"/>
</dbReference>
<dbReference type="PROSITE" id="PS50294">
    <property type="entry name" value="WD_REPEATS_REGION"/>
    <property type="match status" value="13"/>
</dbReference>
<evidence type="ECO:0000256" key="2">
    <source>
        <dbReference type="ARBA" id="ARBA00022737"/>
    </source>
</evidence>
<dbReference type="SUPFAM" id="SSF52540">
    <property type="entry name" value="P-loop containing nucleoside triphosphate hydrolases"/>
    <property type="match status" value="1"/>
</dbReference>
<dbReference type="Pfam" id="PF00400">
    <property type="entry name" value="WD40"/>
    <property type="match status" value="13"/>
</dbReference>
<dbReference type="InterPro" id="IPR027417">
    <property type="entry name" value="P-loop_NTPase"/>
</dbReference>
<dbReference type="PROSITE" id="PS00678">
    <property type="entry name" value="WD_REPEATS_1"/>
    <property type="match status" value="11"/>
</dbReference>
<dbReference type="EMBL" id="WJIE01000024">
    <property type="protein sequence ID" value="MRG98055.1"/>
    <property type="molecule type" value="Genomic_DNA"/>
</dbReference>
<dbReference type="Proteomes" id="UP000440224">
    <property type="component" value="Unassembled WGS sequence"/>
</dbReference>
<dbReference type="PRINTS" id="PR00320">
    <property type="entry name" value="GPROTEINBRPT"/>
</dbReference>
<dbReference type="PROSITE" id="PS50082">
    <property type="entry name" value="WD_REPEATS_2"/>
    <property type="match status" value="13"/>
</dbReference>
<dbReference type="InterPro" id="IPR054571">
    <property type="entry name" value="NA-iREase3_dom"/>
</dbReference>
<dbReference type="InterPro" id="IPR007111">
    <property type="entry name" value="NACHT_NTPase"/>
</dbReference>
<dbReference type="CDD" id="cd00200">
    <property type="entry name" value="WD40"/>
    <property type="match status" value="2"/>
</dbReference>
<sequence length="1622" mass="176039">MPIAMPSKIRILFLGANPSDTTRLALGREVREITQRLRGTHEGERFEIVQEWAVRVGDLQAALLRHRPQIVHFSGHGRSERSGSSPGSIDVAREMLSADASSEEDLDGEILVEDDGGRAKPIPASALANLFGIVGGVRCVVLNACHSSAQAEAIQQHVEAVVGMRRSIHDAAAVSFAWAFYQGLGFGASLSQAFELGKNQIELAGFGDGEVPRFLTRRPPNMPRDFGAADSVPAPSAYDGPVSKRVMVGREEEDIVDPFLTRVERIAKLRHPGARITRGDAPSPFAGVLEVEVDAGGFFRMSLVAALDHEITEELAARFSAEIDGPFRRGHPLLRSTLVHRGHAAPVVLRAELDRRGIELQTFDGYQGLFDLEPYLGWQTRELERSPAYISTTYVDPPAWIKIAGNRELQHTENALQSMWELLATPAQRRFLLVLGEFGAGKTFLLRELCRQMVERKHPVLPVLLEMSKLEKQHSLAELIGAHFSRADVSGYNYKAFEYMLEEGRVALFFDGFDELADKVTYDSATGHLETVLSAARGQAKVVLSSRRQHFLTEGEIHKAVEREFARKAESAVHGGYRLIMLEPFGEPQIRRYLRNVLVDVPAAEARYRLIDEVKDLLGLSHNPRMLSFIADIPEESLREAKERWGEITSARLYELLVKRWLDGEYERSRRQGWSKGISREALSRGVASLAISMWHARVKTVSKDEIHEGIAQALAALGEPALDPAVLIHLFGSGSLLVRDEEGRFSFVHRSVMEWLVAKQAADELVLGQDPLALVVDEMSALMADFFAAMAGRDRASTWALEKLGGAEDGIVLRNLTLLLTRMGALFERVNFEGQDLRGRDFSRVDWRAANLRGTDLRGATLKGANLRRASLVEANLSRADLRGADLARVDLARADLSFARAASADFSEARNLDPARLRGAILLGAKGIPEERHEALLAVGAVPPVLRNVEPMYAAASPCKSVAWAPSGSLLATAHGDGFIWLVDTVAGKVLRILSGHTSKVRSVAFNPDGKMLVSCSEDKTVRLWDVVNGRVLRVFNGHKAAVWSARVSRDGKTLASGSSDKTIRLWDIETGRTLHTLEGAEGHTSAVRDIAFSPDGRTLASVSNDRTVRLWSVATGRALQAFKGHTGHTHAVLSVTFSPDGKTLASSSDDATVQLWDVATGRVLLAFGRPFGRQTSELYDSAFQGHADAVYTAAFAPDGKTLASGSHDKTIHLWDVATGRALRTFEGHAAAVRSVFFSPDGKTLASGSDDKSVRLWDVTTGRALRTFEGHAPFVLSVAFAPDGKTLASGSDDKIVRLWDVAKGGAPRAVGGHASAVGCVAFSPDGKTLASASSDKTIQLRDVATGQALRSLTGHGDSVYSIVFAPDGKTLASGSYDRTVRLWDVVGRAQRVFKHHTMGVFSVAFSPDGKTLASGSADKTVRIWDIVTGRTLRIFDGHGAALLSVAFSPDGKTLVAGSANNAVRLWEVATGRAMGVFEGGATAVRSVAVAPNGKTLATASDDKTVRLWDVASGRPLRVCEGHMSAVLSVAFSPDGKTLASGSYDNTVRLWDITTGQCLAILLTTPEGWVAFTPDGRYKLGGDIAGSFWHVAGLCRFEPGELDEYLDLRLPDDAPFLPAKP</sequence>
<dbReference type="InterPro" id="IPR020472">
    <property type="entry name" value="WD40_PAC1"/>
</dbReference>
<feature type="repeat" description="WD" evidence="3">
    <location>
        <begin position="1083"/>
        <end position="1124"/>
    </location>
</feature>
<dbReference type="SUPFAM" id="SSF141571">
    <property type="entry name" value="Pentapeptide repeat-like"/>
    <property type="match status" value="1"/>
</dbReference>
<comment type="caution">
    <text evidence="5">The sequence shown here is derived from an EMBL/GenBank/DDBJ whole genome shotgun (WGS) entry which is preliminary data.</text>
</comment>
<dbReference type="InterPro" id="IPR036322">
    <property type="entry name" value="WD40_repeat_dom_sf"/>
</dbReference>
<feature type="repeat" description="WD" evidence="3">
    <location>
        <begin position="1312"/>
        <end position="1353"/>
    </location>
</feature>
<feature type="repeat" description="WD" evidence="3">
    <location>
        <begin position="1038"/>
        <end position="1079"/>
    </location>
</feature>
<feature type="repeat" description="WD" evidence="3">
    <location>
        <begin position="1395"/>
        <end position="1436"/>
    </location>
</feature>
<feature type="repeat" description="WD" evidence="3">
    <location>
        <begin position="996"/>
        <end position="1037"/>
    </location>
</feature>
<dbReference type="Pfam" id="PF00805">
    <property type="entry name" value="Pentapeptide"/>
    <property type="match status" value="1"/>
</dbReference>
<keyword evidence="6" id="KW-1185">Reference proteome</keyword>
<feature type="repeat" description="WD" evidence="3">
    <location>
        <begin position="1479"/>
        <end position="1520"/>
    </location>
</feature>
<reference evidence="5 6" key="1">
    <citation type="submission" date="2019-10" db="EMBL/GenBank/DDBJ databases">
        <title>A soil myxobacterium in the family Polyangiaceae.</title>
        <authorList>
            <person name="Li Y."/>
            <person name="Wang J."/>
        </authorList>
    </citation>
    <scope>NUCLEOTIDE SEQUENCE [LARGE SCALE GENOMIC DNA]</scope>
    <source>
        <strain evidence="5 6">DSM 14734</strain>
    </source>
</reference>
<accession>A0A6N7Q5U5</accession>
<feature type="repeat" description="WD" evidence="3">
    <location>
        <begin position="1437"/>
        <end position="1478"/>
    </location>
</feature>
<evidence type="ECO:0000259" key="4">
    <source>
        <dbReference type="PROSITE" id="PS50837"/>
    </source>
</evidence>
<dbReference type="PANTHER" id="PTHR19879">
    <property type="entry name" value="TRANSCRIPTION INITIATION FACTOR TFIID"/>
    <property type="match status" value="1"/>
</dbReference>
<feature type="repeat" description="WD" evidence="3">
    <location>
        <begin position="1521"/>
        <end position="1562"/>
    </location>
</feature>
<dbReference type="Gene3D" id="3.40.50.300">
    <property type="entry name" value="P-loop containing nucleotide triphosphate hydrolases"/>
    <property type="match status" value="1"/>
</dbReference>
<evidence type="ECO:0000256" key="1">
    <source>
        <dbReference type="ARBA" id="ARBA00022574"/>
    </source>
</evidence>
<dbReference type="InterPro" id="IPR024983">
    <property type="entry name" value="CHAT_dom"/>
</dbReference>
<dbReference type="InterPro" id="IPR015943">
    <property type="entry name" value="WD40/YVTN_repeat-like_dom_sf"/>
</dbReference>
<dbReference type="InterPro" id="IPR001646">
    <property type="entry name" value="5peptide_repeat"/>
</dbReference>
<keyword evidence="1 3" id="KW-0853">WD repeat</keyword>
<feature type="repeat" description="WD" evidence="3">
    <location>
        <begin position="1228"/>
        <end position="1269"/>
    </location>
</feature>
<dbReference type="Pfam" id="PF22739">
    <property type="entry name" value="NA-iREase3"/>
    <property type="match status" value="1"/>
</dbReference>
<dbReference type="SUPFAM" id="SSF50978">
    <property type="entry name" value="WD40 repeat-like"/>
    <property type="match status" value="3"/>
</dbReference>
<organism evidence="5 6">
    <name type="scientific">Polyangium spumosum</name>
    <dbReference type="NCBI Taxonomy" id="889282"/>
    <lineage>
        <taxon>Bacteria</taxon>
        <taxon>Pseudomonadati</taxon>
        <taxon>Myxococcota</taxon>
        <taxon>Polyangia</taxon>
        <taxon>Polyangiales</taxon>
        <taxon>Polyangiaceae</taxon>
        <taxon>Polyangium</taxon>
    </lineage>
</organism>
<dbReference type="PROSITE" id="PS50837">
    <property type="entry name" value="NACHT"/>
    <property type="match status" value="1"/>
</dbReference>
<keyword evidence="2" id="KW-0677">Repeat</keyword>
<feature type="repeat" description="WD" evidence="3">
    <location>
        <begin position="1128"/>
        <end position="1169"/>
    </location>
</feature>
<dbReference type="SMART" id="SM00320">
    <property type="entry name" value="WD40"/>
    <property type="match status" value="14"/>
</dbReference>
<dbReference type="Gene3D" id="2.160.20.80">
    <property type="entry name" value="E3 ubiquitin-protein ligase SopA"/>
    <property type="match status" value="1"/>
</dbReference>
<proteinExistence type="predicted"/>
<dbReference type="Gene3D" id="2.130.10.10">
    <property type="entry name" value="YVTN repeat-like/Quinoprotein amine dehydrogenase"/>
    <property type="match status" value="7"/>
</dbReference>
<dbReference type="InterPro" id="IPR001680">
    <property type="entry name" value="WD40_rpt"/>
</dbReference>
<evidence type="ECO:0000313" key="6">
    <source>
        <dbReference type="Proteomes" id="UP000440224"/>
    </source>
</evidence>